<evidence type="ECO:0000313" key="1">
    <source>
        <dbReference type="EMBL" id="KHN71304.1"/>
    </source>
</evidence>
<sequence length="104" mass="11711">MSEQSMKRFADARARLICRLQLFVKCCLKYDYHHRHEISKTALRLLQFPKVNLRNGSEALHIVDASLLPVGGEVGVLKDGDGAEQQYTVKEIAALLDNIDTTKV</sequence>
<proteinExistence type="predicted"/>
<name>A0A0B2UQ18_TOXCA</name>
<gene>
    <name evidence="1" type="ORF">Tcan_00343</name>
</gene>
<accession>A0A0B2UQ18</accession>
<dbReference type="AlphaFoldDB" id="A0A0B2UQ18"/>
<keyword evidence="2" id="KW-1185">Reference proteome</keyword>
<protein>
    <submittedName>
        <fullName evidence="1">Uncharacterized protein</fullName>
    </submittedName>
</protein>
<feature type="non-terminal residue" evidence="1">
    <location>
        <position position="104"/>
    </location>
</feature>
<evidence type="ECO:0000313" key="2">
    <source>
        <dbReference type="Proteomes" id="UP000031036"/>
    </source>
</evidence>
<dbReference type="EMBL" id="JPKZ01022506">
    <property type="protein sequence ID" value="KHN71304.1"/>
    <property type="molecule type" value="Genomic_DNA"/>
</dbReference>
<reference evidence="1 2" key="1">
    <citation type="submission" date="2014-11" db="EMBL/GenBank/DDBJ databases">
        <title>Genetic blueprint of the zoonotic pathogen Toxocara canis.</title>
        <authorList>
            <person name="Zhu X.-Q."/>
            <person name="Korhonen P.K."/>
            <person name="Cai H."/>
            <person name="Young N.D."/>
            <person name="Nejsum P."/>
            <person name="von Samson-Himmelstjerna G."/>
            <person name="Boag P.R."/>
            <person name="Tan P."/>
            <person name="Li Q."/>
            <person name="Min J."/>
            <person name="Yang Y."/>
            <person name="Wang X."/>
            <person name="Fang X."/>
            <person name="Hall R.S."/>
            <person name="Hofmann A."/>
            <person name="Sternberg P.W."/>
            <person name="Jex A.R."/>
            <person name="Gasser R.B."/>
        </authorList>
    </citation>
    <scope>NUCLEOTIDE SEQUENCE [LARGE SCALE GENOMIC DNA]</scope>
    <source>
        <strain evidence="1">PN_DK_2014</strain>
    </source>
</reference>
<dbReference type="Proteomes" id="UP000031036">
    <property type="component" value="Unassembled WGS sequence"/>
</dbReference>
<comment type="caution">
    <text evidence="1">The sequence shown here is derived from an EMBL/GenBank/DDBJ whole genome shotgun (WGS) entry which is preliminary data.</text>
</comment>
<organism evidence="1 2">
    <name type="scientific">Toxocara canis</name>
    <name type="common">Canine roundworm</name>
    <dbReference type="NCBI Taxonomy" id="6265"/>
    <lineage>
        <taxon>Eukaryota</taxon>
        <taxon>Metazoa</taxon>
        <taxon>Ecdysozoa</taxon>
        <taxon>Nematoda</taxon>
        <taxon>Chromadorea</taxon>
        <taxon>Rhabditida</taxon>
        <taxon>Spirurina</taxon>
        <taxon>Ascaridomorpha</taxon>
        <taxon>Ascaridoidea</taxon>
        <taxon>Toxocaridae</taxon>
        <taxon>Toxocara</taxon>
    </lineage>
</organism>